<protein>
    <recommendedName>
        <fullName evidence="7">Probable cytosol aminopeptidase</fullName>
    </recommendedName>
    <alternativeName>
        <fullName evidence="8">Leucine aminopeptidase</fullName>
    </alternativeName>
    <alternativeName>
        <fullName evidence="5">Leucyl aminopeptidase</fullName>
    </alternativeName>
</protein>
<dbReference type="Proteomes" id="UP000233565">
    <property type="component" value="Unassembled WGS sequence"/>
</dbReference>
<dbReference type="STRING" id="748909.SAMN05192575_11596"/>
<evidence type="ECO:0000256" key="2">
    <source>
        <dbReference type="ARBA" id="ARBA00022438"/>
    </source>
</evidence>
<reference evidence="10 13" key="2">
    <citation type="submission" date="2017-12" db="EMBL/GenBank/DDBJ databases">
        <title>Pharmacopeia of the Arctic Ocean.</title>
        <authorList>
            <person name="Collins E."/>
            <person name="Ducluzeau A.-L."/>
        </authorList>
    </citation>
    <scope>NUCLEOTIDE SEQUENCE [LARGE SCALE GENOMIC DNA]</scope>
    <source>
        <strain evidence="10 13">DSM 23325</strain>
    </source>
</reference>
<dbReference type="GO" id="GO:0006508">
    <property type="term" value="P:proteolysis"/>
    <property type="evidence" value="ECO:0007669"/>
    <property type="project" value="UniProtKB-KW"/>
</dbReference>
<dbReference type="GO" id="GO:0005737">
    <property type="term" value="C:cytoplasm"/>
    <property type="evidence" value="ECO:0007669"/>
    <property type="project" value="InterPro"/>
</dbReference>
<comment type="function">
    <text evidence="6">Presumably involved in the processing and regular turnover of intracellular proteins. Catalyzes the removal of unsubstituted N-terminal amino acids from various peptides.</text>
</comment>
<dbReference type="Pfam" id="PF00883">
    <property type="entry name" value="Peptidase_M17"/>
    <property type="match status" value="1"/>
</dbReference>
<dbReference type="Proteomes" id="UP000199113">
    <property type="component" value="Unassembled WGS sequence"/>
</dbReference>
<evidence type="ECO:0000256" key="4">
    <source>
        <dbReference type="ARBA" id="ARBA00022801"/>
    </source>
</evidence>
<comment type="similarity">
    <text evidence="1">Belongs to the peptidase M17 family.</text>
</comment>
<dbReference type="PANTHER" id="PTHR11963:SF23">
    <property type="entry name" value="CYTOSOL AMINOPEPTIDASE"/>
    <property type="match status" value="1"/>
</dbReference>
<feature type="domain" description="Cytosol aminopeptidase" evidence="9">
    <location>
        <begin position="347"/>
        <end position="354"/>
    </location>
</feature>
<evidence type="ECO:0000256" key="8">
    <source>
        <dbReference type="ARBA" id="ARBA00050061"/>
    </source>
</evidence>
<dbReference type="EMBL" id="PJBV01000018">
    <property type="protein sequence ID" value="PKH40512.1"/>
    <property type="molecule type" value="Genomic_DNA"/>
</dbReference>
<dbReference type="CDD" id="cd00433">
    <property type="entry name" value="Peptidase_M17"/>
    <property type="match status" value="1"/>
</dbReference>
<dbReference type="GO" id="GO:0030145">
    <property type="term" value="F:manganese ion binding"/>
    <property type="evidence" value="ECO:0007669"/>
    <property type="project" value="InterPro"/>
</dbReference>
<accession>A0A1I1BAY2</accession>
<evidence type="ECO:0000313" key="11">
    <source>
        <dbReference type="EMBL" id="SFB47267.1"/>
    </source>
</evidence>
<keyword evidence="2 11" id="KW-0031">Aminopeptidase</keyword>
<keyword evidence="4" id="KW-0378">Hydrolase</keyword>
<dbReference type="Gene3D" id="3.40.630.10">
    <property type="entry name" value="Zn peptidases"/>
    <property type="match status" value="1"/>
</dbReference>
<dbReference type="OrthoDB" id="9809354at2"/>
<dbReference type="PANTHER" id="PTHR11963">
    <property type="entry name" value="LEUCINE AMINOPEPTIDASE-RELATED"/>
    <property type="match status" value="1"/>
</dbReference>
<dbReference type="InterPro" id="IPR011356">
    <property type="entry name" value="Leucine_aapep/pepB"/>
</dbReference>
<proteinExistence type="inferred from homology"/>
<dbReference type="AlphaFoldDB" id="A0A1I1BAY2"/>
<sequence>MNSPALHVIDPVSSLRNPAVVTVVDSLPTVADAAALAVPVTAGAEPPPDLRTSSAQLAVLGFTAKAHQVVVLPGPDGRALVALGVGDAATVDLQLVRDLAATFARAVPGQKTLAVELPDADLGISPDDFAQAVVEGVLLARWRFFVGAGGDEPTLTTLTLVVPTDLVEQASTGAARGQVVARAAMLSRDLSNCPATTLSAERMGQVALDVAGLGDLEVELFDRQQLAEMGCGGILGVNMGSIEEPRLIKVSYRPDSPTGHLGLVGKGIMYDSGGISLKPSDESHAQMKNDMTGAAAILGAMTALRDLGCTSAVTAYLCCTDNMPSGSAMKLGDVLSMRNGTTVEVLNTDAEGRLVMADGLCLAVEDGVDAVVDVATLTGACLRTFGVDIAGVMGNDSGLIDQLRHAGDVADEPVWELPLHRGYRSQLDSTIADMTNMGGANAGSITAALFLEEFVDGTPWAHVDIASTAQQPQERTWRNKGASGFGAKLLIELATRFAPPSTPR</sequence>
<evidence type="ECO:0000256" key="7">
    <source>
        <dbReference type="ARBA" id="ARBA00050021"/>
    </source>
</evidence>
<dbReference type="PRINTS" id="PR00481">
    <property type="entry name" value="LAMNOPPTDASE"/>
</dbReference>
<reference evidence="11" key="1">
    <citation type="submission" date="2016-10" db="EMBL/GenBank/DDBJ databases">
        <authorList>
            <person name="de Groot N.N."/>
        </authorList>
    </citation>
    <scope>NUCLEOTIDE SEQUENCE [LARGE SCALE GENOMIC DNA]</scope>
    <source>
        <strain evidence="11">CGMCC 1.10697</strain>
    </source>
</reference>
<dbReference type="RefSeq" id="WP_091201802.1">
    <property type="nucleotide sequence ID" value="NZ_FOKC01000015.1"/>
</dbReference>
<evidence type="ECO:0000256" key="3">
    <source>
        <dbReference type="ARBA" id="ARBA00022670"/>
    </source>
</evidence>
<evidence type="ECO:0000256" key="6">
    <source>
        <dbReference type="ARBA" id="ARBA00049972"/>
    </source>
</evidence>
<evidence type="ECO:0000313" key="10">
    <source>
        <dbReference type="EMBL" id="PKH40512.1"/>
    </source>
</evidence>
<evidence type="ECO:0000313" key="12">
    <source>
        <dbReference type="Proteomes" id="UP000199113"/>
    </source>
</evidence>
<dbReference type="InterPro" id="IPR000819">
    <property type="entry name" value="Peptidase_M17_C"/>
</dbReference>
<dbReference type="GO" id="GO:0070006">
    <property type="term" value="F:metalloaminopeptidase activity"/>
    <property type="evidence" value="ECO:0007669"/>
    <property type="project" value="InterPro"/>
</dbReference>
<keyword evidence="3" id="KW-0645">Protease</keyword>
<dbReference type="Gene3D" id="3.40.220.10">
    <property type="entry name" value="Leucine Aminopeptidase, subunit E, domain 1"/>
    <property type="match status" value="1"/>
</dbReference>
<organism evidence="11 12">
    <name type="scientific">Nocardioides alpinus</name>
    <dbReference type="NCBI Taxonomy" id="748909"/>
    <lineage>
        <taxon>Bacteria</taxon>
        <taxon>Bacillati</taxon>
        <taxon>Actinomycetota</taxon>
        <taxon>Actinomycetes</taxon>
        <taxon>Propionibacteriales</taxon>
        <taxon>Nocardioidaceae</taxon>
        <taxon>Nocardioides</taxon>
    </lineage>
</organism>
<dbReference type="EMBL" id="FOKC01000015">
    <property type="protein sequence ID" value="SFB47267.1"/>
    <property type="molecule type" value="Genomic_DNA"/>
</dbReference>
<name>A0A1I1BAY2_9ACTN</name>
<dbReference type="SUPFAM" id="SSF53187">
    <property type="entry name" value="Zn-dependent exopeptidases"/>
    <property type="match status" value="1"/>
</dbReference>
<evidence type="ECO:0000313" key="13">
    <source>
        <dbReference type="Proteomes" id="UP000233565"/>
    </source>
</evidence>
<gene>
    <name evidence="10" type="ORF">CXG46_12875</name>
    <name evidence="11" type="ORF">SAMN05192575_11596</name>
</gene>
<evidence type="ECO:0000256" key="1">
    <source>
        <dbReference type="ARBA" id="ARBA00009528"/>
    </source>
</evidence>
<keyword evidence="13" id="KW-1185">Reference proteome</keyword>
<dbReference type="InterPro" id="IPR043472">
    <property type="entry name" value="Macro_dom-like"/>
</dbReference>
<evidence type="ECO:0000259" key="9">
    <source>
        <dbReference type="PROSITE" id="PS00631"/>
    </source>
</evidence>
<dbReference type="Pfam" id="PF02789">
    <property type="entry name" value="Peptidase_M17_N"/>
    <property type="match status" value="1"/>
</dbReference>
<dbReference type="PROSITE" id="PS00631">
    <property type="entry name" value="CYTOSOL_AP"/>
    <property type="match status" value="1"/>
</dbReference>
<evidence type="ECO:0000256" key="5">
    <source>
        <dbReference type="ARBA" id="ARBA00033172"/>
    </source>
</evidence>
<dbReference type="SUPFAM" id="SSF52949">
    <property type="entry name" value="Macro domain-like"/>
    <property type="match status" value="1"/>
</dbReference>
<dbReference type="InterPro" id="IPR008283">
    <property type="entry name" value="Peptidase_M17_N"/>
</dbReference>